<gene>
    <name evidence="2" type="ORF">OO016_12350</name>
</gene>
<feature type="transmembrane region" description="Helical" evidence="1">
    <location>
        <begin position="91"/>
        <end position="109"/>
    </location>
</feature>
<accession>A0AAE3MP35</accession>
<comment type="caution">
    <text evidence="2">The sequence shown here is derived from an EMBL/GenBank/DDBJ whole genome shotgun (WGS) entry which is preliminary data.</text>
</comment>
<organism evidence="2 3">
    <name type="scientific">Lentiprolixibacter aurantiacus</name>
    <dbReference type="NCBI Taxonomy" id="2993939"/>
    <lineage>
        <taxon>Bacteria</taxon>
        <taxon>Pseudomonadati</taxon>
        <taxon>Bacteroidota</taxon>
        <taxon>Flavobacteriia</taxon>
        <taxon>Flavobacteriales</taxon>
        <taxon>Flavobacteriaceae</taxon>
        <taxon>Lentiprolixibacter</taxon>
    </lineage>
</organism>
<dbReference type="AlphaFoldDB" id="A0AAE3MP35"/>
<evidence type="ECO:0000313" key="3">
    <source>
        <dbReference type="Proteomes" id="UP001207116"/>
    </source>
</evidence>
<evidence type="ECO:0000256" key="1">
    <source>
        <dbReference type="SAM" id="Phobius"/>
    </source>
</evidence>
<proteinExistence type="predicted"/>
<feature type="transmembrane region" description="Helical" evidence="1">
    <location>
        <begin position="54"/>
        <end position="79"/>
    </location>
</feature>
<feature type="transmembrane region" description="Helical" evidence="1">
    <location>
        <begin position="21"/>
        <end position="42"/>
    </location>
</feature>
<dbReference type="RefSeq" id="WP_266014476.1">
    <property type="nucleotide sequence ID" value="NZ_JAPFQP010000004.1"/>
</dbReference>
<evidence type="ECO:0000313" key="2">
    <source>
        <dbReference type="EMBL" id="MCX2720397.1"/>
    </source>
</evidence>
<name>A0AAE3MP35_9FLAO</name>
<feature type="transmembrane region" description="Helical" evidence="1">
    <location>
        <begin position="132"/>
        <end position="152"/>
    </location>
</feature>
<keyword evidence="1" id="KW-1133">Transmembrane helix</keyword>
<protein>
    <submittedName>
        <fullName evidence="2">Uncharacterized protein</fullName>
    </submittedName>
</protein>
<keyword evidence="1" id="KW-0812">Transmembrane</keyword>
<reference evidence="2" key="1">
    <citation type="submission" date="2022-11" db="EMBL/GenBank/DDBJ databases">
        <title>The characterization of three novel Bacteroidetes species and genomic analysis of their roles in tidal elemental geochemical cycles.</title>
        <authorList>
            <person name="Ma K.-J."/>
        </authorList>
    </citation>
    <scope>NUCLEOTIDE SEQUENCE</scope>
    <source>
        <strain evidence="2">M415</strain>
    </source>
</reference>
<sequence length="166" mass="19979">MQVKTRYRYWRMRRIKDPRQRLYASLLITATGILLIRTWHMVMEEQNFEILVGWVYGLLILEFMLSIGCLLAALRWFVLSKWQYASTAMKLGVWAVMLHAIRVIILVSARNDLWKNFDLLPEYRPSYTIDQFWLYFSIGFAVVALTGVYIVWRLWLRVKGKYDHFF</sequence>
<dbReference type="Proteomes" id="UP001207116">
    <property type="component" value="Unassembled WGS sequence"/>
</dbReference>
<keyword evidence="3" id="KW-1185">Reference proteome</keyword>
<keyword evidence="1" id="KW-0472">Membrane</keyword>
<dbReference type="EMBL" id="JAPFQP010000004">
    <property type="protein sequence ID" value="MCX2720397.1"/>
    <property type="molecule type" value="Genomic_DNA"/>
</dbReference>